<organism evidence="5 7">
    <name type="scientific">Candidatus Iainarchaeum sp</name>
    <dbReference type="NCBI Taxonomy" id="3101447"/>
    <lineage>
        <taxon>Archaea</taxon>
        <taxon>Candidatus Iainarchaeota</taxon>
        <taxon>Candidatus Iainarchaeia</taxon>
        <taxon>Candidatus Iainarchaeales</taxon>
        <taxon>Candidatus Iainarchaeaceae</taxon>
        <taxon>Candidatus Iainarchaeum</taxon>
    </lineage>
</organism>
<feature type="transmembrane region" description="Helical" evidence="3">
    <location>
        <begin position="275"/>
        <end position="295"/>
    </location>
</feature>
<keyword evidence="2 5" id="KW-0808">Transferase</keyword>
<reference evidence="6 7" key="1">
    <citation type="journal article" date="2020" name="bioRxiv">
        <title>A rank-normalized archaeal taxonomy based on genome phylogeny resolves widespread incomplete and uneven classifications.</title>
        <authorList>
            <person name="Rinke C."/>
            <person name="Chuvochina M."/>
            <person name="Mussig A.J."/>
            <person name="Chaumeil P.-A."/>
            <person name="Waite D.W."/>
            <person name="Whitman W.B."/>
            <person name="Parks D.H."/>
            <person name="Hugenholtz P."/>
        </authorList>
    </citation>
    <scope>NUCLEOTIDE SEQUENCE [LARGE SCALE GENOMIC DNA]</scope>
    <source>
        <strain evidence="6">UBA10036</strain>
    </source>
</reference>
<dbReference type="EMBL" id="DUFJ01000026">
    <property type="protein sequence ID" value="HIH32807.1"/>
    <property type="molecule type" value="Genomic_DNA"/>
</dbReference>
<dbReference type="InterPro" id="IPR029044">
    <property type="entry name" value="Nucleotide-diphossugar_trans"/>
</dbReference>
<evidence type="ECO:0000256" key="3">
    <source>
        <dbReference type="SAM" id="Phobius"/>
    </source>
</evidence>
<keyword evidence="1" id="KW-0328">Glycosyltransferase</keyword>
<dbReference type="Pfam" id="PF00535">
    <property type="entry name" value="Glycos_transf_2"/>
    <property type="match status" value="1"/>
</dbReference>
<dbReference type="PANTHER" id="PTHR43630:SF1">
    <property type="entry name" value="POLY-BETA-1,6-N-ACETYL-D-GLUCOSAMINE SYNTHASE"/>
    <property type="match status" value="1"/>
</dbReference>
<dbReference type="GO" id="GO:0016757">
    <property type="term" value="F:glycosyltransferase activity"/>
    <property type="evidence" value="ECO:0007669"/>
    <property type="project" value="UniProtKB-KW"/>
</dbReference>
<evidence type="ECO:0000256" key="2">
    <source>
        <dbReference type="ARBA" id="ARBA00022679"/>
    </source>
</evidence>
<dbReference type="EMBL" id="DUFW01000004">
    <property type="protein sequence ID" value="HIH21115.1"/>
    <property type="molecule type" value="Genomic_DNA"/>
</dbReference>
<keyword evidence="3" id="KW-0812">Transmembrane</keyword>
<dbReference type="Gene3D" id="3.90.550.10">
    <property type="entry name" value="Spore Coat Polysaccharide Biosynthesis Protein SpsA, Chain A"/>
    <property type="match status" value="1"/>
</dbReference>
<name>A0A7J4JY12_9ARCH</name>
<keyword evidence="3" id="KW-1133">Transmembrane helix</keyword>
<dbReference type="InterPro" id="IPR001173">
    <property type="entry name" value="Glyco_trans_2-like"/>
</dbReference>
<accession>A0A7J4JY12</accession>
<proteinExistence type="predicted"/>
<sequence length="300" mass="34850">MKLSVVLPCYNDEKTIKPCLESLQKQTLTRKEYEIIVADDGSTDSTLGIARKFKHLRILASRHFGRSANRNRGWKAARAGIVFFAESDAVYSENFLKECLSFFKDWNVGGVIGKLEAWNLESAWVKCRAAELNSRFEGSYKPFTAWMFRKKVLQELGGFDVGLEIGEDADLGKRVLGKDWKIAYARKAVWKHFEPPAILKVWKRFWLRGREMPKYYKKNGFPKKVLFLDAAAFATVPLGFFYSPLWLVFAAFALVQVLMRISYFGKIRKKYWPHLLFYLFSTMIVSKLARLYGLFREELK</sequence>
<dbReference type="Proteomes" id="UP000590964">
    <property type="component" value="Unassembled WGS sequence"/>
</dbReference>
<evidence type="ECO:0000256" key="1">
    <source>
        <dbReference type="ARBA" id="ARBA00022676"/>
    </source>
</evidence>
<dbReference type="Proteomes" id="UP000527315">
    <property type="component" value="Unassembled WGS sequence"/>
</dbReference>
<keyword evidence="3" id="KW-0472">Membrane</keyword>
<evidence type="ECO:0000313" key="5">
    <source>
        <dbReference type="EMBL" id="HIH21115.1"/>
    </source>
</evidence>
<comment type="caution">
    <text evidence="5">The sequence shown here is derived from an EMBL/GenBank/DDBJ whole genome shotgun (WGS) entry which is preliminary data.</text>
</comment>
<dbReference type="PANTHER" id="PTHR43630">
    <property type="entry name" value="POLY-BETA-1,6-N-ACETYL-D-GLUCOSAMINE SYNTHASE"/>
    <property type="match status" value="1"/>
</dbReference>
<dbReference type="AlphaFoldDB" id="A0A7J4JY12"/>
<gene>
    <name evidence="5" type="ORF">HA222_00430</name>
    <name evidence="6" type="ORF">HA227_01005</name>
</gene>
<evidence type="ECO:0000259" key="4">
    <source>
        <dbReference type="Pfam" id="PF00535"/>
    </source>
</evidence>
<dbReference type="SUPFAM" id="SSF53448">
    <property type="entry name" value="Nucleotide-diphospho-sugar transferases"/>
    <property type="match status" value="1"/>
</dbReference>
<evidence type="ECO:0000313" key="6">
    <source>
        <dbReference type="EMBL" id="HIH32807.1"/>
    </source>
</evidence>
<feature type="domain" description="Glycosyltransferase 2-like" evidence="4">
    <location>
        <begin position="4"/>
        <end position="124"/>
    </location>
</feature>
<protein>
    <submittedName>
        <fullName evidence="5">Glycosyltransferase</fullName>
    </submittedName>
</protein>
<evidence type="ECO:0000313" key="7">
    <source>
        <dbReference type="Proteomes" id="UP000590964"/>
    </source>
</evidence>